<protein>
    <submittedName>
        <fullName evidence="7">Uncharacterized protein</fullName>
    </submittedName>
</protein>
<proteinExistence type="predicted"/>
<dbReference type="EMBL" id="CAJVRL010000045">
    <property type="protein sequence ID" value="CAG8952466.1"/>
    <property type="molecule type" value="Genomic_DNA"/>
</dbReference>
<accession>A0A9N9KS08</accession>
<keyword evidence="1" id="KW-0479">Metal-binding</keyword>
<evidence type="ECO:0000256" key="5">
    <source>
        <dbReference type="ARBA" id="ARBA00023163"/>
    </source>
</evidence>
<keyword evidence="3" id="KW-0805">Transcription regulation</keyword>
<keyword evidence="4" id="KW-0238">DNA-binding</keyword>
<dbReference type="Proteomes" id="UP000696280">
    <property type="component" value="Unassembled WGS sequence"/>
</dbReference>
<evidence type="ECO:0000313" key="8">
    <source>
        <dbReference type="Proteomes" id="UP000696280"/>
    </source>
</evidence>
<sequence length="470" mass="53705">MRKLSVPKSLTVSPRITSEEQFYLEWFHRKSVPKLPGVFGSRLWDTLAFQASVVGPAVLHSIVALGAVHKREVLEDLEADRSSVIPIPVCDEQEESIQRQFSKVVHCLQPTAFNNNTESVRIALISCLVLVSLEFLRGRYQTGRIHLQNGLKLVRSTFKSVSWLEYDTVDQCIMEAFHRLQLQLQLQMFDQHVFLKYTIKQYPVFEIPFANFRDLGEARRHLDYLLKEVVQLSHDAATGDKDPHSYELLNAQSRIQAELEMWFRVLAASTDSFELNTSITDSFSYKFLLLYYTMSRIMIQTCLDTENESVYENFTSDFVFLLSQAVDIAVALQLNISDTTVSLPGSISDIGWIPPLYYTALKCRNHRVRIHAVKLLASTRHREGAWNSKLAAFVAQKVVVIEERDFYSDISANDEFPTAELPGVGELLLPTPPELYLIKGVEVVLSDDNTEKVKLMYKQRDEAGNWQVLS</sequence>
<evidence type="ECO:0000256" key="1">
    <source>
        <dbReference type="ARBA" id="ARBA00022723"/>
    </source>
</evidence>
<keyword evidence="6" id="KW-0539">Nucleus</keyword>
<evidence type="ECO:0000313" key="7">
    <source>
        <dbReference type="EMBL" id="CAG8952466.1"/>
    </source>
</evidence>
<organism evidence="7 8">
    <name type="scientific">Hymenoscyphus fraxineus</name>
    <dbReference type="NCBI Taxonomy" id="746836"/>
    <lineage>
        <taxon>Eukaryota</taxon>
        <taxon>Fungi</taxon>
        <taxon>Dikarya</taxon>
        <taxon>Ascomycota</taxon>
        <taxon>Pezizomycotina</taxon>
        <taxon>Leotiomycetes</taxon>
        <taxon>Helotiales</taxon>
        <taxon>Helotiaceae</taxon>
        <taxon>Hymenoscyphus</taxon>
    </lineage>
</organism>
<dbReference type="PANTHER" id="PTHR36206:SF16">
    <property type="entry name" value="TRANSCRIPTION FACTOR DOMAIN-CONTAINING PROTEIN-RELATED"/>
    <property type="match status" value="1"/>
</dbReference>
<dbReference type="InterPro" id="IPR021858">
    <property type="entry name" value="Fun_TF"/>
</dbReference>
<reference evidence="7" key="1">
    <citation type="submission" date="2021-07" db="EMBL/GenBank/DDBJ databases">
        <authorList>
            <person name="Durling M."/>
        </authorList>
    </citation>
    <scope>NUCLEOTIDE SEQUENCE</scope>
</reference>
<dbReference type="InterPro" id="IPR052360">
    <property type="entry name" value="Transcr_Regulatory_Proteins"/>
</dbReference>
<evidence type="ECO:0000256" key="4">
    <source>
        <dbReference type="ARBA" id="ARBA00023125"/>
    </source>
</evidence>
<dbReference type="GO" id="GO:0003677">
    <property type="term" value="F:DNA binding"/>
    <property type="evidence" value="ECO:0007669"/>
    <property type="project" value="UniProtKB-KW"/>
</dbReference>
<keyword evidence="5" id="KW-0804">Transcription</keyword>
<dbReference type="AlphaFoldDB" id="A0A9N9KS08"/>
<evidence type="ECO:0000256" key="6">
    <source>
        <dbReference type="ARBA" id="ARBA00023242"/>
    </source>
</evidence>
<evidence type="ECO:0000256" key="3">
    <source>
        <dbReference type="ARBA" id="ARBA00023015"/>
    </source>
</evidence>
<name>A0A9N9KS08_9HELO</name>
<comment type="caution">
    <text evidence="7">The sequence shown here is derived from an EMBL/GenBank/DDBJ whole genome shotgun (WGS) entry which is preliminary data.</text>
</comment>
<dbReference type="GO" id="GO:0046872">
    <property type="term" value="F:metal ion binding"/>
    <property type="evidence" value="ECO:0007669"/>
    <property type="project" value="UniProtKB-KW"/>
</dbReference>
<gene>
    <name evidence="7" type="ORF">HYFRA_00001213</name>
</gene>
<dbReference type="OrthoDB" id="2593732at2759"/>
<keyword evidence="2" id="KW-0862">Zinc</keyword>
<evidence type="ECO:0000256" key="2">
    <source>
        <dbReference type="ARBA" id="ARBA00022833"/>
    </source>
</evidence>
<dbReference type="PANTHER" id="PTHR36206">
    <property type="entry name" value="ASPERCRYPTIN BIOSYNTHESIS CLUSTER-SPECIFIC TRANSCRIPTION REGULATOR ATNN-RELATED"/>
    <property type="match status" value="1"/>
</dbReference>
<dbReference type="Pfam" id="PF11951">
    <property type="entry name" value="Fungal_trans_2"/>
    <property type="match status" value="1"/>
</dbReference>
<keyword evidence="8" id="KW-1185">Reference proteome</keyword>